<keyword evidence="2" id="KW-1185">Reference proteome</keyword>
<evidence type="ECO:0000313" key="2">
    <source>
        <dbReference type="Proteomes" id="UP000035762"/>
    </source>
</evidence>
<gene>
    <name evidence="1" type="ORF">BN961_00778</name>
</gene>
<dbReference type="OrthoDB" id="9810154at2"/>
<reference evidence="1 2" key="1">
    <citation type="journal article" date="2014" name="Genome Announc.">
        <title>Genome Sequence of Afipia felis Strain 76713, Isolated in Hospital Water Using an Amoeba Co-Culture Procedure.</title>
        <authorList>
            <person name="Benamar S."/>
            <person name="La Scola B."/>
            <person name="Croce O."/>
        </authorList>
    </citation>
    <scope>NUCLEOTIDE SEQUENCE [LARGE SCALE GENOMIC DNA]</scope>
    <source>
        <strain evidence="1 2">76713</strain>
    </source>
</reference>
<dbReference type="CDD" id="cd07067">
    <property type="entry name" value="HP_PGM_like"/>
    <property type="match status" value="1"/>
</dbReference>
<dbReference type="EMBL" id="CCAZ020000001">
    <property type="protein sequence ID" value="CEG07389.1"/>
    <property type="molecule type" value="Genomic_DNA"/>
</dbReference>
<dbReference type="PANTHER" id="PTHR47623:SF1">
    <property type="entry name" value="OS09G0287300 PROTEIN"/>
    <property type="match status" value="1"/>
</dbReference>
<dbReference type="Pfam" id="PF00300">
    <property type="entry name" value="His_Phos_1"/>
    <property type="match status" value="1"/>
</dbReference>
<proteinExistence type="predicted"/>
<dbReference type="RefSeq" id="WP_009337005.1">
    <property type="nucleotide sequence ID" value="NZ_CCAZ020000001.1"/>
</dbReference>
<dbReference type="Proteomes" id="UP000035762">
    <property type="component" value="Unassembled WGS sequence"/>
</dbReference>
<sequence length="176" mass="19362">MRHLILLRHAKTERDSASGEDYDRRLDERGQLDSALTGAWLSSQPVTPELALVSAAVRARETWDIIAPYLPGCRAEFQDALYLSNPLQIFKAIRRAPDSITTLLVLGHNPGLHELAWNLIGEAPAAEHTALAHNLPTCGAVVFDCPVSSWSNLGLQTNTLREFMTPKQLKAESDAP</sequence>
<dbReference type="InterPro" id="IPR013078">
    <property type="entry name" value="His_Pase_superF_clade-1"/>
</dbReference>
<dbReference type="AlphaFoldDB" id="A0A090MP37"/>
<dbReference type="SUPFAM" id="SSF53254">
    <property type="entry name" value="Phosphoglycerate mutase-like"/>
    <property type="match status" value="1"/>
</dbReference>
<dbReference type="STRING" id="1035.BN961_00778"/>
<dbReference type="PANTHER" id="PTHR47623">
    <property type="entry name" value="OS09G0287300 PROTEIN"/>
    <property type="match status" value="1"/>
</dbReference>
<organism evidence="1 2">
    <name type="scientific">Afipia felis</name>
    <name type="common">Cat scratch disease bacillus</name>
    <dbReference type="NCBI Taxonomy" id="1035"/>
    <lineage>
        <taxon>Bacteria</taxon>
        <taxon>Pseudomonadati</taxon>
        <taxon>Pseudomonadota</taxon>
        <taxon>Alphaproteobacteria</taxon>
        <taxon>Hyphomicrobiales</taxon>
        <taxon>Nitrobacteraceae</taxon>
        <taxon>Afipia</taxon>
    </lineage>
</organism>
<dbReference type="InterPro" id="IPR029033">
    <property type="entry name" value="His_PPase_superfam"/>
</dbReference>
<comment type="caution">
    <text evidence="1">The sequence shown here is derived from an EMBL/GenBank/DDBJ whole genome shotgun (WGS) entry which is preliminary data.</text>
</comment>
<dbReference type="Gene3D" id="3.40.50.1240">
    <property type="entry name" value="Phosphoglycerate mutase-like"/>
    <property type="match status" value="1"/>
</dbReference>
<name>A0A090MP37_AFIFE</name>
<protein>
    <submittedName>
        <fullName evidence="1">Phosphohistidine phosphatase</fullName>
    </submittedName>
</protein>
<evidence type="ECO:0000313" key="1">
    <source>
        <dbReference type="EMBL" id="CEG07389.1"/>
    </source>
</evidence>
<accession>A0A090MP37</accession>